<keyword evidence="1" id="KW-0472">Membrane</keyword>
<proteinExistence type="predicted"/>
<feature type="transmembrane region" description="Helical" evidence="1">
    <location>
        <begin position="122"/>
        <end position="144"/>
    </location>
</feature>
<evidence type="ECO:0000256" key="1">
    <source>
        <dbReference type="SAM" id="Phobius"/>
    </source>
</evidence>
<dbReference type="SMART" id="SM00014">
    <property type="entry name" value="acidPPc"/>
    <property type="match status" value="1"/>
</dbReference>
<organism evidence="3 4">
    <name type="scientific">Streptococcus hyointestinalis</name>
    <dbReference type="NCBI Taxonomy" id="1337"/>
    <lineage>
        <taxon>Bacteria</taxon>
        <taxon>Bacillati</taxon>
        <taxon>Bacillota</taxon>
        <taxon>Bacilli</taxon>
        <taxon>Lactobacillales</taxon>
        <taxon>Streptococcaceae</taxon>
        <taxon>Streptococcus</taxon>
    </lineage>
</organism>
<feature type="domain" description="Phosphatidic acid phosphatase type 2/haloperoxidase" evidence="2">
    <location>
        <begin position="56"/>
        <end position="165"/>
    </location>
</feature>
<dbReference type="Pfam" id="PF01569">
    <property type="entry name" value="PAP2"/>
    <property type="match status" value="1"/>
</dbReference>
<dbReference type="RefSeq" id="WP_115270916.1">
    <property type="nucleotide sequence ID" value="NZ_JBNPNB010000073.1"/>
</dbReference>
<dbReference type="PANTHER" id="PTHR14969">
    <property type="entry name" value="SPHINGOSINE-1-PHOSPHATE PHOSPHOHYDROLASE"/>
    <property type="match status" value="1"/>
</dbReference>
<dbReference type="CDD" id="cd01610">
    <property type="entry name" value="PAP2_like"/>
    <property type="match status" value="1"/>
</dbReference>
<dbReference type="GeneID" id="78357628"/>
<evidence type="ECO:0000313" key="3">
    <source>
        <dbReference type="EMBL" id="SUN63336.1"/>
    </source>
</evidence>
<keyword evidence="1" id="KW-1133">Transmembrane helix</keyword>
<gene>
    <name evidence="3" type="primary">bcrC</name>
    <name evidence="3" type="ORF">NCTC12224_02391</name>
</gene>
<feature type="transmembrane region" description="Helical" evidence="1">
    <location>
        <begin position="150"/>
        <end position="166"/>
    </location>
</feature>
<keyword evidence="1" id="KW-0812">Transmembrane</keyword>
<dbReference type="OrthoDB" id="9789113at2"/>
<dbReference type="SUPFAM" id="SSF48317">
    <property type="entry name" value="Acid phosphatase/Vanadium-dependent haloperoxidase"/>
    <property type="match status" value="1"/>
</dbReference>
<dbReference type="Gene3D" id="1.20.144.10">
    <property type="entry name" value="Phosphatidic acid phosphatase type 2/haloperoxidase"/>
    <property type="match status" value="1"/>
</dbReference>
<accession>A0A380KGP5</accession>
<sequence length="167" mass="19315">MFDYQRRYDSWMVPFRRYPMLVSLLRLANHFLTHVMYIIYPVLLLLVYMDQGFSLLLGILVLVPAISFSLVSLFRHLYNQPRPYETWDFSPLIIKTSQGKSMPSRHVFSASMISMCALRLSFPFGLMLLGFSLILAFCRVLGGVHYPKDVLIGYVLGFSFGLLLFLV</sequence>
<dbReference type="GO" id="GO:0050380">
    <property type="term" value="F:undecaprenyl-diphosphatase activity"/>
    <property type="evidence" value="ECO:0007669"/>
    <property type="project" value="UniProtKB-EC"/>
</dbReference>
<dbReference type="InterPro" id="IPR036938">
    <property type="entry name" value="PAP2/HPO_sf"/>
</dbReference>
<dbReference type="EC" id="3.6.1.27" evidence="3"/>
<keyword evidence="3" id="KW-0378">Hydrolase</keyword>
<dbReference type="AlphaFoldDB" id="A0A380KGP5"/>
<keyword evidence="4" id="KW-1185">Reference proteome</keyword>
<evidence type="ECO:0000313" key="4">
    <source>
        <dbReference type="Proteomes" id="UP000254924"/>
    </source>
</evidence>
<dbReference type="Proteomes" id="UP000254924">
    <property type="component" value="Unassembled WGS sequence"/>
</dbReference>
<protein>
    <submittedName>
        <fullName evidence="3">Phosphatidylglycerophosphatase B</fullName>
        <ecNumber evidence="3">3.6.1.27</ecNumber>
    </submittedName>
</protein>
<dbReference type="PANTHER" id="PTHR14969:SF13">
    <property type="entry name" value="AT30094P"/>
    <property type="match status" value="1"/>
</dbReference>
<dbReference type="EMBL" id="UHFN01000007">
    <property type="protein sequence ID" value="SUN63336.1"/>
    <property type="molecule type" value="Genomic_DNA"/>
</dbReference>
<name>A0A380KGP5_9STRE</name>
<feature type="transmembrane region" description="Helical" evidence="1">
    <location>
        <begin position="53"/>
        <end position="74"/>
    </location>
</feature>
<dbReference type="InterPro" id="IPR000326">
    <property type="entry name" value="PAP2/HPO"/>
</dbReference>
<evidence type="ECO:0000259" key="2">
    <source>
        <dbReference type="SMART" id="SM00014"/>
    </source>
</evidence>
<reference evidence="3 4" key="1">
    <citation type="submission" date="2018-06" db="EMBL/GenBank/DDBJ databases">
        <authorList>
            <consortium name="Pathogen Informatics"/>
            <person name="Doyle S."/>
        </authorList>
    </citation>
    <scope>NUCLEOTIDE SEQUENCE [LARGE SCALE GENOMIC DNA]</scope>
    <source>
        <strain evidence="3 4">NCTC12224</strain>
    </source>
</reference>
<feature type="transmembrane region" description="Helical" evidence="1">
    <location>
        <begin position="21"/>
        <end position="47"/>
    </location>
</feature>